<name>A0A2D2D5C8_METT3</name>
<evidence type="ECO:0000256" key="2">
    <source>
        <dbReference type="ARBA" id="ARBA00022603"/>
    </source>
</evidence>
<dbReference type="InterPro" id="IPR050953">
    <property type="entry name" value="N4_N6_ade-DNA_methylase"/>
</dbReference>
<dbReference type="PANTHER" id="PTHR33841">
    <property type="entry name" value="DNA METHYLTRANSFERASE YEEA-RELATED"/>
    <property type="match status" value="1"/>
</dbReference>
<dbReference type="AlphaFoldDB" id="A0A2D2D5C8"/>
<evidence type="ECO:0000256" key="1">
    <source>
        <dbReference type="ARBA" id="ARBA00011900"/>
    </source>
</evidence>
<dbReference type="EMBL" id="CP023737">
    <property type="protein sequence ID" value="ATQ70230.1"/>
    <property type="molecule type" value="Genomic_DNA"/>
</dbReference>
<dbReference type="STRING" id="595536.GCA_000178815_04176"/>
<gene>
    <name evidence="10" type="ORF">CQW49_04920</name>
</gene>
<dbReference type="Pfam" id="PF12950">
    <property type="entry name" value="TaqI_C"/>
    <property type="match status" value="1"/>
</dbReference>
<evidence type="ECO:0000313" key="11">
    <source>
        <dbReference type="Proteomes" id="UP000230709"/>
    </source>
</evidence>
<organism evidence="10 11">
    <name type="scientific">Methylosinus trichosporium (strain ATCC 35070 / NCIMB 11131 / UNIQEM 75 / OB3b)</name>
    <dbReference type="NCBI Taxonomy" id="595536"/>
    <lineage>
        <taxon>Bacteria</taxon>
        <taxon>Pseudomonadati</taxon>
        <taxon>Pseudomonadota</taxon>
        <taxon>Alphaproteobacteria</taxon>
        <taxon>Hyphomicrobiales</taxon>
        <taxon>Methylocystaceae</taxon>
        <taxon>Methylosinus</taxon>
    </lineage>
</organism>
<dbReference type="REBASE" id="264866">
    <property type="entry name" value="MtrOB3bORF4920P"/>
</dbReference>
<dbReference type="GO" id="GO:0032259">
    <property type="term" value="P:methylation"/>
    <property type="evidence" value="ECO:0007669"/>
    <property type="project" value="UniProtKB-KW"/>
</dbReference>
<evidence type="ECO:0000256" key="3">
    <source>
        <dbReference type="ARBA" id="ARBA00022679"/>
    </source>
</evidence>
<reference evidence="11" key="1">
    <citation type="submission" date="2017-10" db="EMBL/GenBank/DDBJ databases">
        <title>Completed PacBio SMRT sequence of Methylosinus trichosporium OB3b reveals presence of a third large plasmid.</title>
        <authorList>
            <person name="Charles T.C."/>
            <person name="Lynch M.D.J."/>
            <person name="Heil J.R."/>
            <person name="Cheng J."/>
        </authorList>
    </citation>
    <scope>NUCLEOTIDE SEQUENCE [LARGE SCALE GENOMIC DNA]</scope>
    <source>
        <strain evidence="11">OB3b</strain>
    </source>
</reference>
<dbReference type="PANTHER" id="PTHR33841:SF1">
    <property type="entry name" value="DNA METHYLTRANSFERASE A"/>
    <property type="match status" value="1"/>
</dbReference>
<keyword evidence="5" id="KW-0680">Restriction system</keyword>
<evidence type="ECO:0000256" key="5">
    <source>
        <dbReference type="ARBA" id="ARBA00022747"/>
    </source>
</evidence>
<keyword evidence="6" id="KW-0238">DNA-binding</keyword>
<dbReference type="RefSeq" id="WP_003610673.1">
    <property type="nucleotide sequence ID" value="NZ_ADVE02000001.1"/>
</dbReference>
<dbReference type="InterPro" id="IPR011639">
    <property type="entry name" value="MethylTrfase_TaqI-like_dom"/>
</dbReference>
<evidence type="ECO:0000256" key="4">
    <source>
        <dbReference type="ARBA" id="ARBA00022691"/>
    </source>
</evidence>
<proteinExistence type="predicted"/>
<dbReference type="InterPro" id="IPR025931">
    <property type="entry name" value="TaqI_C"/>
</dbReference>
<dbReference type="PROSITE" id="PS00092">
    <property type="entry name" value="N6_MTASE"/>
    <property type="match status" value="1"/>
</dbReference>
<evidence type="ECO:0000313" key="10">
    <source>
        <dbReference type="EMBL" id="ATQ70230.1"/>
    </source>
</evidence>
<feature type="domain" description="TaqI-like C-terminal specificity" evidence="9">
    <location>
        <begin position="458"/>
        <end position="529"/>
    </location>
</feature>
<evidence type="ECO:0000256" key="6">
    <source>
        <dbReference type="ARBA" id="ARBA00023125"/>
    </source>
</evidence>
<dbReference type="GO" id="GO:0003677">
    <property type="term" value="F:DNA binding"/>
    <property type="evidence" value="ECO:0007669"/>
    <property type="project" value="UniProtKB-KW"/>
</dbReference>
<dbReference type="PRINTS" id="PR00507">
    <property type="entry name" value="N12N6MTFRASE"/>
</dbReference>
<feature type="domain" description="Type II methyltransferase M.TaqI-like" evidence="8">
    <location>
        <begin position="118"/>
        <end position="276"/>
    </location>
</feature>
<dbReference type="Proteomes" id="UP000230709">
    <property type="component" value="Chromosome"/>
</dbReference>
<protein>
    <recommendedName>
        <fullName evidence="1">site-specific DNA-methyltransferase (adenine-specific)</fullName>
        <ecNumber evidence="1">2.1.1.72</ecNumber>
    </recommendedName>
</protein>
<evidence type="ECO:0000256" key="7">
    <source>
        <dbReference type="ARBA" id="ARBA00047942"/>
    </source>
</evidence>
<keyword evidence="11" id="KW-1185">Reference proteome</keyword>
<dbReference type="SUPFAM" id="SSF53335">
    <property type="entry name" value="S-adenosyl-L-methionine-dependent methyltransferases"/>
    <property type="match status" value="1"/>
</dbReference>
<dbReference type="InterPro" id="IPR002052">
    <property type="entry name" value="DNA_methylase_N6_adenine_CS"/>
</dbReference>
<dbReference type="Gene3D" id="3.40.50.150">
    <property type="entry name" value="Vaccinia Virus protein VP39"/>
    <property type="match status" value="1"/>
</dbReference>
<dbReference type="GO" id="GO:0009007">
    <property type="term" value="F:site-specific DNA-methyltransferase (adenine-specific) activity"/>
    <property type="evidence" value="ECO:0007669"/>
    <property type="project" value="UniProtKB-EC"/>
</dbReference>
<keyword evidence="3" id="KW-0808">Transferase</keyword>
<dbReference type="InterPro" id="IPR029063">
    <property type="entry name" value="SAM-dependent_MTases_sf"/>
</dbReference>
<keyword evidence="2" id="KW-0489">Methyltransferase</keyword>
<dbReference type="Pfam" id="PF07669">
    <property type="entry name" value="Eco57I"/>
    <property type="match status" value="1"/>
</dbReference>
<dbReference type="KEGG" id="mtw:CQW49_04920"/>
<comment type="catalytic activity">
    <reaction evidence="7">
        <text>a 2'-deoxyadenosine in DNA + S-adenosyl-L-methionine = an N(6)-methyl-2'-deoxyadenosine in DNA + S-adenosyl-L-homocysteine + H(+)</text>
        <dbReference type="Rhea" id="RHEA:15197"/>
        <dbReference type="Rhea" id="RHEA-COMP:12418"/>
        <dbReference type="Rhea" id="RHEA-COMP:12419"/>
        <dbReference type="ChEBI" id="CHEBI:15378"/>
        <dbReference type="ChEBI" id="CHEBI:57856"/>
        <dbReference type="ChEBI" id="CHEBI:59789"/>
        <dbReference type="ChEBI" id="CHEBI:90615"/>
        <dbReference type="ChEBI" id="CHEBI:90616"/>
        <dbReference type="EC" id="2.1.1.72"/>
    </reaction>
</comment>
<accession>A0A2D2D5C8</accession>
<dbReference type="GO" id="GO:0009307">
    <property type="term" value="P:DNA restriction-modification system"/>
    <property type="evidence" value="ECO:0007669"/>
    <property type="project" value="UniProtKB-KW"/>
</dbReference>
<evidence type="ECO:0000259" key="9">
    <source>
        <dbReference type="Pfam" id="PF12950"/>
    </source>
</evidence>
<sequence length="608" mass="66196">MDEAAASGPSLTRRKRQGIVYTPEPIARFLAERTIAVSLDEMSDALAAAHRGRETAAFWREWLAALRSFSIVDPGCGEGALLLAAAQEMARRYRDAAEHLRKLGVDVDLDPAREAISHNLFGVDIDPLAAARARRALARLAPSPEAALRLEETIRAGDSLVDDPSASAGAFDWRAAFPQAARGFDIVIGNPPYVRMEYLKPLKPWLAQRYHVAAERADLYAYFFEKGLSLLREGGRLGYISSSTFFRTGAGARLRGLLARSGAVECVVDFGDLPVFDDVVAYPAIVTLRKGAATQGDLSFLRLDAAPPDLCATFRETARPMPRARLGAGFWRFEEEALARLRDKIATGRRTLAEVHGAPLWGVKTGLNEAFVIDAATRARLLAADPQSAEIVTPYRRGAHIRRWRVAAPRLWLLDLPKGGGLDIDRFPAVAAHLAPFRARLEARATRQAWFELQQPQRAYRAAFAGPKVVFPDISQGPKFALDESGTLIDATAFALPCADLALLALLNSRLIWFFLHSVSNPLRGGKWRLRLKAQYVGLVPVPALAPPMRERLAAAARANHEAALAPDGAGSSAVDATEREIDAIVYALFDLSAAEIAAVETSLAGQY</sequence>
<evidence type="ECO:0000259" key="8">
    <source>
        <dbReference type="Pfam" id="PF07669"/>
    </source>
</evidence>
<dbReference type="EC" id="2.1.1.72" evidence="1"/>
<keyword evidence="4" id="KW-0949">S-adenosyl-L-methionine</keyword>